<dbReference type="OrthoDB" id="4713066at2759"/>
<evidence type="ECO:0000313" key="11">
    <source>
        <dbReference type="EMBL" id="KAF4115816.1"/>
    </source>
</evidence>
<evidence type="ECO:0000256" key="3">
    <source>
        <dbReference type="ARBA" id="ARBA00004630"/>
    </source>
</evidence>
<dbReference type="InterPro" id="IPR037519">
    <property type="entry name" value="LITAF_fam"/>
</dbReference>
<dbReference type="EMBL" id="JAAMOB010000003">
    <property type="protein sequence ID" value="KAF4115816.1"/>
    <property type="molecule type" value="Genomic_DNA"/>
</dbReference>
<dbReference type="Pfam" id="PF10601">
    <property type="entry name" value="zf-LITAF-like"/>
    <property type="match status" value="1"/>
</dbReference>
<comment type="caution">
    <text evidence="11">The sequence shown here is derived from an EMBL/GenBank/DDBJ whole genome shotgun (WGS) entry which is preliminary data.</text>
</comment>
<feature type="coiled-coil region" evidence="8">
    <location>
        <begin position="40"/>
        <end position="74"/>
    </location>
</feature>
<dbReference type="AlphaFoldDB" id="A0A7J6D939"/>
<evidence type="ECO:0000256" key="7">
    <source>
        <dbReference type="ARBA" id="ARBA00023136"/>
    </source>
</evidence>
<name>A0A7J6D939_9TELE</name>
<keyword evidence="8" id="KW-0175">Coiled coil</keyword>
<evidence type="ECO:0000259" key="10">
    <source>
        <dbReference type="PROSITE" id="PS51837"/>
    </source>
</evidence>
<keyword evidence="12" id="KW-1185">Reference proteome</keyword>
<protein>
    <recommendedName>
        <fullName evidence="10">LITAF domain-containing protein</fullName>
    </recommendedName>
</protein>
<reference evidence="11 12" key="1">
    <citation type="submission" date="2020-04" db="EMBL/GenBank/DDBJ databases">
        <title>Chromosome-level genome assembly of a cyprinid fish Onychostoma macrolepis by integration of Nanopore Sequencing, Bionano and Hi-C technology.</title>
        <authorList>
            <person name="Wang D."/>
        </authorList>
    </citation>
    <scope>NUCLEOTIDE SEQUENCE [LARGE SCALE GENOMIC DNA]</scope>
    <source>
        <strain evidence="11">SWU-2019</strain>
        <tissue evidence="11">Muscle</tissue>
    </source>
</reference>
<proteinExistence type="inferred from homology"/>
<comment type="similarity">
    <text evidence="4">Belongs to the CDIP1/LITAF family.</text>
</comment>
<evidence type="ECO:0000256" key="6">
    <source>
        <dbReference type="ARBA" id="ARBA00022833"/>
    </source>
</evidence>
<feature type="transmembrane region" description="Helical" evidence="9">
    <location>
        <begin position="136"/>
        <end position="159"/>
    </location>
</feature>
<keyword evidence="9" id="KW-0812">Transmembrane</keyword>
<keyword evidence="5" id="KW-0479">Metal-binding</keyword>
<feature type="domain" description="LITAF" evidence="10">
    <location>
        <begin position="98"/>
        <end position="182"/>
    </location>
</feature>
<dbReference type="GO" id="GO:0098560">
    <property type="term" value="C:cytoplasmic side of late endosome membrane"/>
    <property type="evidence" value="ECO:0007669"/>
    <property type="project" value="TreeGrafter"/>
</dbReference>
<evidence type="ECO:0000256" key="1">
    <source>
        <dbReference type="ARBA" id="ARBA00004125"/>
    </source>
</evidence>
<organism evidence="11 12">
    <name type="scientific">Onychostoma macrolepis</name>
    <dbReference type="NCBI Taxonomy" id="369639"/>
    <lineage>
        <taxon>Eukaryota</taxon>
        <taxon>Metazoa</taxon>
        <taxon>Chordata</taxon>
        <taxon>Craniata</taxon>
        <taxon>Vertebrata</taxon>
        <taxon>Euteleostomi</taxon>
        <taxon>Actinopterygii</taxon>
        <taxon>Neopterygii</taxon>
        <taxon>Teleostei</taxon>
        <taxon>Ostariophysi</taxon>
        <taxon>Cypriniformes</taxon>
        <taxon>Cyprinidae</taxon>
        <taxon>Acrossocheilinae</taxon>
        <taxon>Onychostoma</taxon>
    </lineage>
</organism>
<accession>A0A7J6D939</accession>
<keyword evidence="6" id="KW-0862">Zinc</keyword>
<evidence type="ECO:0000256" key="2">
    <source>
        <dbReference type="ARBA" id="ARBA00004414"/>
    </source>
</evidence>
<dbReference type="PANTHER" id="PTHR23292">
    <property type="entry name" value="LIPOPOLYSACCHARIDE-INDUCED TUMOR NECROSIS FACTOR-ALPHA FACTOR"/>
    <property type="match status" value="1"/>
</dbReference>
<dbReference type="GO" id="GO:0005634">
    <property type="term" value="C:nucleus"/>
    <property type="evidence" value="ECO:0007669"/>
    <property type="project" value="TreeGrafter"/>
</dbReference>
<dbReference type="Proteomes" id="UP000579812">
    <property type="component" value="Unassembled WGS sequence"/>
</dbReference>
<evidence type="ECO:0000313" key="12">
    <source>
        <dbReference type="Proteomes" id="UP000579812"/>
    </source>
</evidence>
<evidence type="ECO:0000256" key="5">
    <source>
        <dbReference type="ARBA" id="ARBA00022723"/>
    </source>
</evidence>
<evidence type="ECO:0000256" key="8">
    <source>
        <dbReference type="SAM" id="Coils"/>
    </source>
</evidence>
<dbReference type="GO" id="GO:0008270">
    <property type="term" value="F:zinc ion binding"/>
    <property type="evidence" value="ECO:0007669"/>
    <property type="project" value="TreeGrafter"/>
</dbReference>
<dbReference type="PROSITE" id="PS51837">
    <property type="entry name" value="LITAF"/>
    <property type="match status" value="1"/>
</dbReference>
<evidence type="ECO:0000256" key="9">
    <source>
        <dbReference type="SAM" id="Phobius"/>
    </source>
</evidence>
<dbReference type="GO" id="GO:0098574">
    <property type="term" value="C:cytoplasmic side of lysosomal membrane"/>
    <property type="evidence" value="ECO:0007669"/>
    <property type="project" value="TreeGrafter"/>
</dbReference>
<evidence type="ECO:0000256" key="4">
    <source>
        <dbReference type="ARBA" id="ARBA00005975"/>
    </source>
</evidence>
<gene>
    <name evidence="11" type="ORF">G5714_003305</name>
</gene>
<comment type="subcellular location">
    <subcellularLocation>
        <location evidence="1">Endosome membrane</location>
        <topology evidence="1">Peripheral membrane protein</topology>
        <orientation evidence="1">Cytoplasmic side</orientation>
    </subcellularLocation>
    <subcellularLocation>
        <location evidence="2">Late endosome membrane</location>
    </subcellularLocation>
    <subcellularLocation>
        <location evidence="3">Lysosome membrane</location>
        <topology evidence="3">Peripheral membrane protein</topology>
        <orientation evidence="3">Cytoplasmic side</orientation>
    </subcellularLocation>
</comment>
<keyword evidence="9" id="KW-1133">Transmembrane helix</keyword>
<sequence>MPDEQLTNIFEELNRLSFRRQQLIDKRNILAMLIQFKRNNGQNEQQYSRETKELKEIEEQLKVLTEKKLELGNLQESLGGNHLIDTTVSSIDSPPSFPAPQVILDVDQLPRHSAQTQCPFCRQYITTDVTTKSGSATYIACLISILFCCIAGCCAIPFCMDRCKDVVHKCPKCRSHIKTCKKL</sequence>
<dbReference type="SMART" id="SM00714">
    <property type="entry name" value="LITAF"/>
    <property type="match status" value="1"/>
</dbReference>
<dbReference type="PANTHER" id="PTHR23292:SF35">
    <property type="entry name" value="LITAF DOMAIN-CONTAINING PROTEIN"/>
    <property type="match status" value="1"/>
</dbReference>
<keyword evidence="7 9" id="KW-0472">Membrane</keyword>
<dbReference type="InterPro" id="IPR006629">
    <property type="entry name" value="LITAF"/>
</dbReference>